<comment type="caution">
    <text evidence="2">The sequence shown here is derived from an EMBL/GenBank/DDBJ whole genome shotgun (WGS) entry which is preliminary data.</text>
</comment>
<evidence type="ECO:0000259" key="1">
    <source>
        <dbReference type="Pfam" id="PF01965"/>
    </source>
</evidence>
<gene>
    <name evidence="2" type="primary">elbB</name>
    <name evidence="2" type="ORF">GCM10007414_38810</name>
</gene>
<keyword evidence="3" id="KW-1185">Reference proteome</keyword>
<dbReference type="InterPro" id="IPR002818">
    <property type="entry name" value="DJ-1/PfpI"/>
</dbReference>
<protein>
    <submittedName>
        <fullName evidence="2">Glyoxalase</fullName>
    </submittedName>
</protein>
<sequence length="219" mass="22792">MKTVAVILSGCGHLDGAEIRESVLSLLALELEGLSYRIFAPDSAQFHVVNHLAAEPEEGAERNVLQEAARIARGDISPLSELTVEEFDGLVLPGGFGVAKNLSDFAFKGAEGAADANLAAVVNGFYQAKKPIAAVCIAPAIIALILGKHAPTLTIGSDPGTAEQVEKTGAQHQNCATDDCVVDQQHLLVTSPAYMDDGASIKQVFAGISKAIKAFANLA</sequence>
<dbReference type="Proteomes" id="UP000651977">
    <property type="component" value="Unassembled WGS sequence"/>
</dbReference>
<dbReference type="PANTHER" id="PTHR10224:SF12">
    <property type="entry name" value="GLYOXALASE ELBB"/>
    <property type="match status" value="1"/>
</dbReference>
<dbReference type="Pfam" id="PF01965">
    <property type="entry name" value="DJ-1_PfpI"/>
    <property type="match status" value="1"/>
</dbReference>
<dbReference type="InterPro" id="IPR029062">
    <property type="entry name" value="Class_I_gatase-like"/>
</dbReference>
<evidence type="ECO:0000313" key="2">
    <source>
        <dbReference type="EMBL" id="GGB21652.1"/>
    </source>
</evidence>
<dbReference type="Gene3D" id="3.40.50.880">
    <property type="match status" value="1"/>
</dbReference>
<dbReference type="RefSeq" id="WP_055733371.1">
    <property type="nucleotide sequence ID" value="NZ_BMDY01000044.1"/>
</dbReference>
<accession>A0ABQ1I6J1</accession>
<organism evidence="2 3">
    <name type="scientific">Agarivorans gilvus</name>
    <dbReference type="NCBI Taxonomy" id="680279"/>
    <lineage>
        <taxon>Bacteria</taxon>
        <taxon>Pseudomonadati</taxon>
        <taxon>Pseudomonadota</taxon>
        <taxon>Gammaproteobacteria</taxon>
        <taxon>Alteromonadales</taxon>
        <taxon>Alteromonadaceae</taxon>
        <taxon>Agarivorans</taxon>
    </lineage>
</organism>
<dbReference type="SUPFAM" id="SSF52317">
    <property type="entry name" value="Class I glutamine amidotransferase-like"/>
    <property type="match status" value="1"/>
</dbReference>
<evidence type="ECO:0000313" key="3">
    <source>
        <dbReference type="Proteomes" id="UP000651977"/>
    </source>
</evidence>
<proteinExistence type="predicted"/>
<reference evidence="3" key="1">
    <citation type="journal article" date="2019" name="Int. J. Syst. Evol. Microbiol.">
        <title>The Global Catalogue of Microorganisms (GCM) 10K type strain sequencing project: providing services to taxonomists for standard genome sequencing and annotation.</title>
        <authorList>
            <consortium name="The Broad Institute Genomics Platform"/>
            <consortium name="The Broad Institute Genome Sequencing Center for Infectious Disease"/>
            <person name="Wu L."/>
            <person name="Ma J."/>
        </authorList>
    </citation>
    <scope>NUCLEOTIDE SEQUENCE [LARGE SCALE GENOMIC DNA]</scope>
    <source>
        <strain evidence="3">CGMCC 1.10131</strain>
    </source>
</reference>
<dbReference type="PANTHER" id="PTHR10224">
    <property type="entry name" value="ES1 PROTEIN HOMOLOG, MITOCHONDRIAL"/>
    <property type="match status" value="1"/>
</dbReference>
<dbReference type="EMBL" id="BMDY01000044">
    <property type="protein sequence ID" value="GGB21652.1"/>
    <property type="molecule type" value="Genomic_DNA"/>
</dbReference>
<name>A0ABQ1I6J1_9ALTE</name>
<feature type="domain" description="DJ-1/PfpI" evidence="1">
    <location>
        <begin position="79"/>
        <end position="192"/>
    </location>
</feature>
<dbReference type="NCBIfam" id="NF008747">
    <property type="entry name" value="PRK11780.1"/>
    <property type="match status" value="1"/>
</dbReference>